<comment type="caution">
    <text evidence="2">The sequence shown here is derived from an EMBL/GenBank/DDBJ whole genome shotgun (WGS) entry which is preliminary data.</text>
</comment>
<accession>A0A9P1IIF5</accession>
<proteinExistence type="predicted"/>
<sequence length="81" mass="9373">MKAFFAILLLFAVSVNCRRYEELLGPCKYSEEGQTLAHFKKYYWGICHNGLIYKCGNAPDEPKEIRPFCLGHRRPSSPAKY</sequence>
<evidence type="ECO:0000256" key="1">
    <source>
        <dbReference type="SAM" id="SignalP"/>
    </source>
</evidence>
<dbReference type="Proteomes" id="UP001152747">
    <property type="component" value="Unassembled WGS sequence"/>
</dbReference>
<organism evidence="2 3">
    <name type="scientific">Caenorhabditis angaria</name>
    <dbReference type="NCBI Taxonomy" id="860376"/>
    <lineage>
        <taxon>Eukaryota</taxon>
        <taxon>Metazoa</taxon>
        <taxon>Ecdysozoa</taxon>
        <taxon>Nematoda</taxon>
        <taxon>Chromadorea</taxon>
        <taxon>Rhabditida</taxon>
        <taxon>Rhabditina</taxon>
        <taxon>Rhabditomorpha</taxon>
        <taxon>Rhabditoidea</taxon>
        <taxon>Rhabditidae</taxon>
        <taxon>Peloderinae</taxon>
        <taxon>Caenorhabditis</taxon>
    </lineage>
</organism>
<evidence type="ECO:0000313" key="3">
    <source>
        <dbReference type="Proteomes" id="UP001152747"/>
    </source>
</evidence>
<keyword evidence="1" id="KW-0732">Signal</keyword>
<feature type="signal peptide" evidence="1">
    <location>
        <begin position="1"/>
        <end position="17"/>
    </location>
</feature>
<reference evidence="2" key="1">
    <citation type="submission" date="2022-11" db="EMBL/GenBank/DDBJ databases">
        <authorList>
            <person name="Kikuchi T."/>
        </authorList>
    </citation>
    <scope>NUCLEOTIDE SEQUENCE</scope>
    <source>
        <strain evidence="2">PS1010</strain>
    </source>
</reference>
<dbReference type="AlphaFoldDB" id="A0A9P1IIF5"/>
<evidence type="ECO:0000313" key="2">
    <source>
        <dbReference type="EMBL" id="CAI5443772.1"/>
    </source>
</evidence>
<dbReference type="EMBL" id="CANHGI010000002">
    <property type="protein sequence ID" value="CAI5443772.1"/>
    <property type="molecule type" value="Genomic_DNA"/>
</dbReference>
<name>A0A9P1IIF5_9PELO</name>
<feature type="chain" id="PRO_5040232466" evidence="1">
    <location>
        <begin position="18"/>
        <end position="81"/>
    </location>
</feature>
<gene>
    <name evidence="2" type="ORF">CAMP_LOCUS6409</name>
</gene>
<keyword evidence="3" id="KW-1185">Reference proteome</keyword>
<protein>
    <submittedName>
        <fullName evidence="2">Uncharacterized protein</fullName>
    </submittedName>
</protein>